<dbReference type="InterPro" id="IPR011081">
    <property type="entry name" value="Big_4"/>
</dbReference>
<dbReference type="AlphaFoldDB" id="C6PPG1"/>
<dbReference type="RefSeq" id="WP_007059563.1">
    <property type="nucleotide sequence ID" value="NZ_ACVI01000007.1"/>
</dbReference>
<feature type="chain" id="PRO_5009951041" evidence="2">
    <location>
        <begin position="27"/>
        <end position="741"/>
    </location>
</feature>
<evidence type="ECO:0000259" key="3">
    <source>
        <dbReference type="Pfam" id="PF07532"/>
    </source>
</evidence>
<proteinExistence type="predicted"/>
<feature type="domain" description="Bacterial Ig-like" evidence="3">
    <location>
        <begin position="481"/>
        <end position="536"/>
    </location>
</feature>
<dbReference type="PATRIC" id="fig|536227.13.peg.5205"/>
<feature type="region of interest" description="Disordered" evidence="1">
    <location>
        <begin position="547"/>
        <end position="570"/>
    </location>
</feature>
<feature type="domain" description="Bacterial Ig-like" evidence="3">
    <location>
        <begin position="327"/>
        <end position="383"/>
    </location>
</feature>
<feature type="domain" description="Bacterial Ig-like" evidence="3">
    <location>
        <begin position="401"/>
        <end position="458"/>
    </location>
</feature>
<dbReference type="PANTHER" id="PTHR30032">
    <property type="entry name" value="N-ACETYLMURAMOYL-L-ALANINE AMIDASE-RELATED"/>
    <property type="match status" value="1"/>
</dbReference>
<dbReference type="Gene3D" id="3.40.50.12090">
    <property type="match status" value="2"/>
</dbReference>
<keyword evidence="2" id="KW-0732">Signal</keyword>
<comment type="caution">
    <text evidence="4">The sequence shown here is derived from an EMBL/GenBank/DDBJ whole genome shotgun (WGS) entry which is preliminary data.</text>
</comment>
<name>C6PPG1_9CLOT</name>
<protein>
    <submittedName>
        <fullName evidence="4">Ig domain protein</fullName>
    </submittedName>
</protein>
<dbReference type="InterPro" id="IPR007253">
    <property type="entry name" value="Cell_wall-bd_2"/>
</dbReference>
<dbReference type="InterPro" id="IPR051922">
    <property type="entry name" value="Bact_Sporulation_Assoc"/>
</dbReference>
<dbReference type="KEGG" id="cck:Ccar_25170"/>
<organism evidence="4 5">
    <name type="scientific">Clostridium carboxidivorans P7</name>
    <dbReference type="NCBI Taxonomy" id="536227"/>
    <lineage>
        <taxon>Bacteria</taxon>
        <taxon>Bacillati</taxon>
        <taxon>Bacillota</taxon>
        <taxon>Clostridia</taxon>
        <taxon>Eubacteriales</taxon>
        <taxon>Clostridiaceae</taxon>
        <taxon>Clostridium</taxon>
    </lineage>
</organism>
<dbReference type="eggNOG" id="COG2247">
    <property type="taxonomic scope" value="Bacteria"/>
</dbReference>
<evidence type="ECO:0000256" key="2">
    <source>
        <dbReference type="SAM" id="SignalP"/>
    </source>
</evidence>
<keyword evidence="5" id="KW-1185">Reference proteome</keyword>
<dbReference type="OrthoDB" id="1927963at2"/>
<dbReference type="Proteomes" id="UP000004198">
    <property type="component" value="Unassembled WGS sequence"/>
</dbReference>
<dbReference type="Pfam" id="PF07532">
    <property type="entry name" value="Big_4"/>
    <property type="match status" value="3"/>
</dbReference>
<evidence type="ECO:0000313" key="5">
    <source>
        <dbReference type="Proteomes" id="UP000004198"/>
    </source>
</evidence>
<gene>
    <name evidence="4" type="ORF">CcarbDRAFT_0678</name>
</gene>
<sequence>MKSKRLTFIVAVLVAGLCFSAFKVKAETITTRYNGIDRYETAAKVCQDGWKSSQNVVIVNGENFPDALAAAPLAKKNDAPILLTSKDVLNPYTSVEINRLGVKNAFIIGGRGVVSQAIEDSLKSRGIKVTRLGGVDRYDTAIQIAGKLGKSNEVALINSNDFRDGMSISAIAAAKGMPVIPVDTYSMPASVSKYLQGYKKADQIYVVGGQDKISDSVISGLPNIKRIGGGDIYSSNIGVVNAFLGELKTDTIYISSAKDFPDSLGASALAPKTTSPIIFVDSPMSYATQNFLKSHIVNNIKVLGGPGAVSYESEQIAKSLPSAIASIDNITDTIVQNEKYTPRPTMIVTASDGSKKEVNVDWNLTKINTSKPGIYTFTGTIHGTDKTVLATLRVKPIPYKIDDLTKTAVSRQFFNVPSTVEAQMTDGTKTQVPVTWDYGTQSGNKPGVYVFYGTVDNYSKKVKLTLTVTDNGTSSKVIKTINNIKKTVATKSNFTLPSTVTAIMTDNSTQSVPVTWGTENKYATGVYTYEGTVSGYSGKVGLMLIVTGEGGQDPNDPNYPDNPPDPSNPDTIDLGELAAIMQNESYPTTVKDPTTGKQVAVTWTEAVSIDSTFVDSTYIDDCRVAKFTLNGAISGNRKVKATIGIIPKIITLNVDNNTGNVPAIAITVKRSDYSGGTFNMDELSNRICAVINNADGNREAKKVHVLLWNPPVIDISDSNTYHVTATISHYSTPITVTIKVQ</sequence>
<dbReference type="Pfam" id="PF04122">
    <property type="entry name" value="CW_binding_2"/>
    <property type="match status" value="3"/>
</dbReference>
<dbReference type="EMBL" id="ACVI01000007">
    <property type="protein sequence ID" value="EET88855.1"/>
    <property type="molecule type" value="Genomic_DNA"/>
</dbReference>
<reference evidence="4 5" key="1">
    <citation type="submission" date="2009-06" db="EMBL/GenBank/DDBJ databases">
        <title>The draft genome of Clostridium carboxidivorans P7.</title>
        <authorList>
            <consortium name="US DOE Joint Genome Institute (JGI-PGF)"/>
            <person name="Lucas S."/>
            <person name="Copeland A."/>
            <person name="Lapidus A."/>
            <person name="Glavina del Rio T."/>
            <person name="Tice H."/>
            <person name="Bruce D."/>
            <person name="Goodwin L."/>
            <person name="Pitluck S."/>
            <person name="Larimer F."/>
            <person name="Land M.L."/>
            <person name="Hauser L."/>
            <person name="Hemme C.L."/>
        </authorList>
    </citation>
    <scope>NUCLEOTIDE SEQUENCE [LARGE SCALE GENOMIC DNA]</scope>
    <source>
        <strain evidence="4 5">P7</strain>
    </source>
</reference>
<feature type="signal peptide" evidence="2">
    <location>
        <begin position="1"/>
        <end position="26"/>
    </location>
</feature>
<dbReference type="PANTHER" id="PTHR30032:SF8">
    <property type="entry name" value="GERMINATION-SPECIFIC N-ACETYLMURAMOYL-L-ALANINE AMIDASE"/>
    <property type="match status" value="1"/>
</dbReference>
<evidence type="ECO:0000313" key="4">
    <source>
        <dbReference type="EMBL" id="EET88855.1"/>
    </source>
</evidence>
<dbReference type="STRING" id="536227.Ccar_25170"/>
<evidence type="ECO:0000256" key="1">
    <source>
        <dbReference type="SAM" id="MobiDB-lite"/>
    </source>
</evidence>
<accession>C6PPG1</accession>
<dbReference type="eggNOG" id="COG4886">
    <property type="taxonomic scope" value="Bacteria"/>
</dbReference>